<dbReference type="AlphaFoldDB" id="A0AA36I7G8"/>
<sequence length="371" mass="41134">MGRLASALELLLKPTSFATSDAPPDAEPFNGVDLEDERPDAGSYDYWQERAPTYDEDIYKSSEEDQGLIRGEIEAAAARARRGRGWADGVCDAPHRGECAAGGRHEEVPEGFLPGQGLLAIDAGCGPGLWLRGLSSRFSHVIGLDQSQNLLEKAKENHEELLNDKSRKVDILPAVDLGQPCVHERGQHGEDFCGPGVPGAKQQADLVASFNVLISPNKESRENILRREAEMLRPDPSSTLLLLVPSAESYRRVRDLYQQQGVDSNLGRYIDYETPHPEEEAENVFRVYAKTKHYTKKEACDMVEKVGLSCDKVLSYPMRWRYVYPYASDEALEQLKQSHRPPAHEWIVVAHPKASAGVASTVLSRAPADFL</sequence>
<protein>
    <recommendedName>
        <fullName evidence="2">Methyltransferase domain-containing protein</fullName>
    </recommendedName>
</protein>
<dbReference type="EMBL" id="CAUJNA010000913">
    <property type="protein sequence ID" value="CAJ1382543.1"/>
    <property type="molecule type" value="Genomic_DNA"/>
</dbReference>
<feature type="region of interest" description="Disordered" evidence="1">
    <location>
        <begin position="14"/>
        <end position="41"/>
    </location>
</feature>
<dbReference type="Gene3D" id="3.40.50.150">
    <property type="entry name" value="Vaccinia Virus protein VP39"/>
    <property type="match status" value="1"/>
</dbReference>
<feature type="domain" description="Methyltransferase" evidence="2">
    <location>
        <begin position="121"/>
        <end position="160"/>
    </location>
</feature>
<evidence type="ECO:0000256" key="1">
    <source>
        <dbReference type="SAM" id="MobiDB-lite"/>
    </source>
</evidence>
<dbReference type="Proteomes" id="UP001178507">
    <property type="component" value="Unassembled WGS sequence"/>
</dbReference>
<accession>A0AA36I7G8</accession>
<organism evidence="3 4">
    <name type="scientific">Effrenium voratum</name>
    <dbReference type="NCBI Taxonomy" id="2562239"/>
    <lineage>
        <taxon>Eukaryota</taxon>
        <taxon>Sar</taxon>
        <taxon>Alveolata</taxon>
        <taxon>Dinophyceae</taxon>
        <taxon>Suessiales</taxon>
        <taxon>Symbiodiniaceae</taxon>
        <taxon>Effrenium</taxon>
    </lineage>
</organism>
<reference evidence="3" key="1">
    <citation type="submission" date="2023-08" db="EMBL/GenBank/DDBJ databases">
        <authorList>
            <person name="Chen Y."/>
            <person name="Shah S."/>
            <person name="Dougan E. K."/>
            <person name="Thang M."/>
            <person name="Chan C."/>
        </authorList>
    </citation>
    <scope>NUCLEOTIDE SEQUENCE</scope>
</reference>
<dbReference type="SUPFAM" id="SSF53335">
    <property type="entry name" value="S-adenosyl-L-methionine-dependent methyltransferases"/>
    <property type="match status" value="1"/>
</dbReference>
<gene>
    <name evidence="3" type="ORF">EVOR1521_LOCUS9903</name>
</gene>
<keyword evidence="4" id="KW-1185">Reference proteome</keyword>
<evidence type="ECO:0000313" key="3">
    <source>
        <dbReference type="EMBL" id="CAJ1382543.1"/>
    </source>
</evidence>
<evidence type="ECO:0000313" key="4">
    <source>
        <dbReference type="Proteomes" id="UP001178507"/>
    </source>
</evidence>
<name>A0AA36I7G8_9DINO</name>
<dbReference type="InterPro" id="IPR029063">
    <property type="entry name" value="SAM-dependent_MTases_sf"/>
</dbReference>
<comment type="caution">
    <text evidence="3">The sequence shown here is derived from an EMBL/GenBank/DDBJ whole genome shotgun (WGS) entry which is preliminary data.</text>
</comment>
<dbReference type="CDD" id="cd02440">
    <property type="entry name" value="AdoMet_MTases"/>
    <property type="match status" value="1"/>
</dbReference>
<evidence type="ECO:0000259" key="2">
    <source>
        <dbReference type="Pfam" id="PF13649"/>
    </source>
</evidence>
<dbReference type="Pfam" id="PF13649">
    <property type="entry name" value="Methyltransf_25"/>
    <property type="match status" value="1"/>
</dbReference>
<proteinExistence type="predicted"/>
<dbReference type="InterPro" id="IPR041698">
    <property type="entry name" value="Methyltransf_25"/>
</dbReference>